<reference evidence="3 4" key="1">
    <citation type="submission" date="2014-04" db="EMBL/GenBank/DDBJ databases">
        <authorList>
            <consortium name="DOE Joint Genome Institute"/>
            <person name="Kuo A."/>
            <person name="Martino E."/>
            <person name="Perotto S."/>
            <person name="Kohler A."/>
            <person name="Nagy L.G."/>
            <person name="Floudas D."/>
            <person name="Copeland A."/>
            <person name="Barry K.W."/>
            <person name="Cichocki N."/>
            <person name="Veneault-Fourrey C."/>
            <person name="LaButti K."/>
            <person name="Lindquist E.A."/>
            <person name="Lipzen A."/>
            <person name="Lundell T."/>
            <person name="Morin E."/>
            <person name="Murat C."/>
            <person name="Sun H."/>
            <person name="Tunlid A."/>
            <person name="Henrissat B."/>
            <person name="Grigoriev I.V."/>
            <person name="Hibbett D.S."/>
            <person name="Martin F."/>
            <person name="Nordberg H.P."/>
            <person name="Cantor M.N."/>
            <person name="Hua S.X."/>
        </authorList>
    </citation>
    <scope>NUCLEOTIDE SEQUENCE [LARGE SCALE GENOMIC DNA]</scope>
    <source>
        <strain evidence="3 4">Zn</strain>
    </source>
</reference>
<feature type="transmembrane region" description="Helical" evidence="1">
    <location>
        <begin position="223"/>
        <end position="242"/>
    </location>
</feature>
<dbReference type="PANTHER" id="PTHR47797:SF1">
    <property type="entry name" value="CYTOCHROME B561 DOMAIN-CONTAINING PROTEIN-RELATED"/>
    <property type="match status" value="1"/>
</dbReference>
<keyword evidence="1" id="KW-0812">Transmembrane</keyword>
<dbReference type="EMBL" id="KN832871">
    <property type="protein sequence ID" value="KIN06466.1"/>
    <property type="molecule type" value="Genomic_DNA"/>
</dbReference>
<dbReference type="InParanoid" id="A0A0C3HE12"/>
<dbReference type="Proteomes" id="UP000054321">
    <property type="component" value="Unassembled WGS sequence"/>
</dbReference>
<sequence length="307" mass="33302">FCSPNNALAFALNLPDDGSTDLYFSLSAWSNISWAAVGMGNDQMFNALIFMIYTDASGNNITLSPRLSYSYVEPSYSSDINVTLLPGTGISGGRMLANAVCHGCRSWNGGWISPGNTNAPFIFGRGPLQSFRSNSVTASVIIHAAYGSFTMDLTQAVGPARVPDLPTTNSSGTILDSYSTDKYVMGAVHAYLNFVSMLVIMPCGMAMMHIAKKHVWHSVCETMAAGVALFGFLSGMHCAALYNRTRRYATAHQILGILIMVGVLVEFGLGFKLSRYYVKRLPTRRFTTTHVWLGRLVVVSAVINGFL</sequence>
<feature type="domain" description="Cellobiose dehydrogenase-like cytochrome" evidence="2">
    <location>
        <begin position="5"/>
        <end position="157"/>
    </location>
</feature>
<dbReference type="AlphaFoldDB" id="A0A0C3HE12"/>
<dbReference type="CDD" id="cd09630">
    <property type="entry name" value="CDH_like_cytochrome"/>
    <property type="match status" value="1"/>
</dbReference>
<gene>
    <name evidence="3" type="ORF">OIDMADRAFT_91947</name>
</gene>
<dbReference type="InterPro" id="IPR015920">
    <property type="entry name" value="Cellobiose_DH-like_cyt"/>
</dbReference>
<evidence type="ECO:0000259" key="2">
    <source>
        <dbReference type="Pfam" id="PF16010"/>
    </source>
</evidence>
<reference evidence="4" key="2">
    <citation type="submission" date="2015-01" db="EMBL/GenBank/DDBJ databases">
        <title>Evolutionary Origins and Diversification of the Mycorrhizal Mutualists.</title>
        <authorList>
            <consortium name="DOE Joint Genome Institute"/>
            <consortium name="Mycorrhizal Genomics Consortium"/>
            <person name="Kohler A."/>
            <person name="Kuo A."/>
            <person name="Nagy L.G."/>
            <person name="Floudas D."/>
            <person name="Copeland A."/>
            <person name="Barry K.W."/>
            <person name="Cichocki N."/>
            <person name="Veneault-Fourrey C."/>
            <person name="LaButti K."/>
            <person name="Lindquist E.A."/>
            <person name="Lipzen A."/>
            <person name="Lundell T."/>
            <person name="Morin E."/>
            <person name="Murat C."/>
            <person name="Riley R."/>
            <person name="Ohm R."/>
            <person name="Sun H."/>
            <person name="Tunlid A."/>
            <person name="Henrissat B."/>
            <person name="Grigoriev I.V."/>
            <person name="Hibbett D.S."/>
            <person name="Martin F."/>
        </authorList>
    </citation>
    <scope>NUCLEOTIDE SEQUENCE [LARGE SCALE GENOMIC DNA]</scope>
    <source>
        <strain evidence="4">Zn</strain>
    </source>
</reference>
<keyword evidence="1" id="KW-0472">Membrane</keyword>
<feature type="non-terminal residue" evidence="3">
    <location>
        <position position="1"/>
    </location>
</feature>
<evidence type="ECO:0000313" key="3">
    <source>
        <dbReference type="EMBL" id="KIN06466.1"/>
    </source>
</evidence>
<dbReference type="Gene3D" id="2.60.40.1210">
    <property type="entry name" value="Cellobiose dehydrogenase, cytochrome domain"/>
    <property type="match status" value="1"/>
</dbReference>
<evidence type="ECO:0000313" key="4">
    <source>
        <dbReference type="Proteomes" id="UP000054321"/>
    </source>
</evidence>
<dbReference type="PANTHER" id="PTHR47797">
    <property type="entry name" value="DEHYDROGENASE, PUTATIVE (AFU_ORTHOLOGUE AFUA_8G05805)-RELATED"/>
    <property type="match status" value="1"/>
</dbReference>
<feature type="transmembrane region" description="Helical" evidence="1">
    <location>
        <begin position="190"/>
        <end position="211"/>
    </location>
</feature>
<dbReference type="OrthoDB" id="19261at2759"/>
<dbReference type="HOGENOM" id="CLU_031471_1_0_1"/>
<keyword evidence="4" id="KW-1185">Reference proteome</keyword>
<feature type="non-terminal residue" evidence="3">
    <location>
        <position position="307"/>
    </location>
</feature>
<dbReference type="STRING" id="913774.A0A0C3HE12"/>
<dbReference type="SUPFAM" id="SSF49344">
    <property type="entry name" value="CBD9-like"/>
    <property type="match status" value="1"/>
</dbReference>
<accession>A0A0C3HE12</accession>
<feature type="transmembrane region" description="Helical" evidence="1">
    <location>
        <begin position="254"/>
        <end position="274"/>
    </location>
</feature>
<dbReference type="Pfam" id="PF16010">
    <property type="entry name" value="CDH-cyt"/>
    <property type="match status" value="1"/>
</dbReference>
<name>A0A0C3HE12_OIDMZ</name>
<proteinExistence type="predicted"/>
<protein>
    <recommendedName>
        <fullName evidence="2">Cellobiose dehydrogenase-like cytochrome domain-containing protein</fullName>
    </recommendedName>
</protein>
<evidence type="ECO:0000256" key="1">
    <source>
        <dbReference type="SAM" id="Phobius"/>
    </source>
</evidence>
<keyword evidence="1" id="KW-1133">Transmembrane helix</keyword>
<dbReference type="CDD" id="cd08760">
    <property type="entry name" value="Cyt_b561_FRRS1_like"/>
    <property type="match status" value="1"/>
</dbReference>
<organism evidence="3 4">
    <name type="scientific">Oidiodendron maius (strain Zn)</name>
    <dbReference type="NCBI Taxonomy" id="913774"/>
    <lineage>
        <taxon>Eukaryota</taxon>
        <taxon>Fungi</taxon>
        <taxon>Dikarya</taxon>
        <taxon>Ascomycota</taxon>
        <taxon>Pezizomycotina</taxon>
        <taxon>Leotiomycetes</taxon>
        <taxon>Leotiomycetes incertae sedis</taxon>
        <taxon>Myxotrichaceae</taxon>
        <taxon>Oidiodendron</taxon>
    </lineage>
</organism>